<gene>
    <name evidence="5" type="ORF">E3T23_03765</name>
</gene>
<dbReference type="InterPro" id="IPR000843">
    <property type="entry name" value="HTH_LacI"/>
</dbReference>
<feature type="domain" description="HTH lacI-type" evidence="4">
    <location>
        <begin position="1"/>
        <end position="42"/>
    </location>
</feature>
<dbReference type="SMART" id="SM00354">
    <property type="entry name" value="HTH_LACI"/>
    <property type="match status" value="1"/>
</dbReference>
<organism evidence="5 6">
    <name type="scientific">Cryobacterium cheniae</name>
    <dbReference type="NCBI Taxonomy" id="1259262"/>
    <lineage>
        <taxon>Bacteria</taxon>
        <taxon>Bacillati</taxon>
        <taxon>Actinomycetota</taxon>
        <taxon>Actinomycetes</taxon>
        <taxon>Micrococcales</taxon>
        <taxon>Microbacteriaceae</taxon>
        <taxon>Cryobacterium</taxon>
    </lineage>
</organism>
<keyword evidence="3" id="KW-0804">Transcription</keyword>
<dbReference type="Gene3D" id="1.10.260.40">
    <property type="entry name" value="lambda repressor-like DNA-binding domains"/>
    <property type="match status" value="1"/>
</dbReference>
<dbReference type="SUPFAM" id="SSF53822">
    <property type="entry name" value="Periplasmic binding protein-like I"/>
    <property type="match status" value="1"/>
</dbReference>
<name>A0A4V3IIM7_9MICO</name>
<evidence type="ECO:0000256" key="3">
    <source>
        <dbReference type="ARBA" id="ARBA00023163"/>
    </source>
</evidence>
<dbReference type="PANTHER" id="PTHR30146">
    <property type="entry name" value="LACI-RELATED TRANSCRIPTIONAL REPRESSOR"/>
    <property type="match status" value="1"/>
</dbReference>
<dbReference type="OrthoDB" id="59108at2"/>
<keyword evidence="6" id="KW-1185">Reference proteome</keyword>
<evidence type="ECO:0000259" key="4">
    <source>
        <dbReference type="PROSITE" id="PS50932"/>
    </source>
</evidence>
<evidence type="ECO:0000313" key="5">
    <source>
        <dbReference type="EMBL" id="TFC82743.1"/>
    </source>
</evidence>
<dbReference type="AlphaFoldDB" id="A0A4V3IIM7"/>
<keyword evidence="1" id="KW-0805">Transcription regulation</keyword>
<dbReference type="InterPro" id="IPR046335">
    <property type="entry name" value="LacI/GalR-like_sensor"/>
</dbReference>
<proteinExistence type="predicted"/>
<dbReference type="InterPro" id="IPR010982">
    <property type="entry name" value="Lambda_DNA-bd_dom_sf"/>
</dbReference>
<reference evidence="5 6" key="1">
    <citation type="submission" date="2019-03" db="EMBL/GenBank/DDBJ databases">
        <title>Genomics of glacier-inhabiting Cryobacterium strains.</title>
        <authorList>
            <person name="Liu Q."/>
            <person name="Xin Y.-H."/>
        </authorList>
    </citation>
    <scope>NUCLEOTIDE SEQUENCE [LARGE SCALE GENOMIC DNA]</scope>
    <source>
        <strain evidence="5 6">TMT2-48-2</strain>
    </source>
</reference>
<dbReference type="Proteomes" id="UP000298433">
    <property type="component" value="Unassembled WGS sequence"/>
</dbReference>
<accession>A0A4V3IIM7</accession>
<dbReference type="Pfam" id="PF13377">
    <property type="entry name" value="Peripla_BP_3"/>
    <property type="match status" value="1"/>
</dbReference>
<dbReference type="PANTHER" id="PTHR30146:SF138">
    <property type="entry name" value="TRANSCRIPTIONAL REGULATORY PROTEIN"/>
    <property type="match status" value="1"/>
</dbReference>
<dbReference type="EMBL" id="SOGN01000023">
    <property type="protein sequence ID" value="TFC82743.1"/>
    <property type="molecule type" value="Genomic_DNA"/>
</dbReference>
<dbReference type="GO" id="GO:0003700">
    <property type="term" value="F:DNA-binding transcription factor activity"/>
    <property type="evidence" value="ECO:0007669"/>
    <property type="project" value="TreeGrafter"/>
</dbReference>
<evidence type="ECO:0000256" key="2">
    <source>
        <dbReference type="ARBA" id="ARBA00023125"/>
    </source>
</evidence>
<dbReference type="InterPro" id="IPR028082">
    <property type="entry name" value="Peripla_BP_I"/>
</dbReference>
<protein>
    <submittedName>
        <fullName evidence="5">LacI family transcriptional regulator</fullName>
    </submittedName>
</protein>
<comment type="caution">
    <text evidence="5">The sequence shown here is derived from an EMBL/GenBank/DDBJ whole genome shotgun (WGS) entry which is preliminary data.</text>
</comment>
<dbReference type="Gene3D" id="3.40.50.2300">
    <property type="match status" value="2"/>
</dbReference>
<sequence length="338" mass="35534">MTVSNAFSRPDQLSPDLRRQILAAADVLGYVGPDPSARALARGATGAIGVLLTDSLAPAFTDEVAAEFLGAIAARLAPTGLALTLLTSSGRDDIIPARDVAIDGALVYSCEVDSPAVDWLRRRRIPLVFVDQEPAVGSTCINIDDRAAARAIAQYLVDLGHRRFAIVTASLAGPHGILAPPAPTASSYIARQRMHGWLDALNLAGSDAVMIQQPYSEFSAGFDSARHILDTLNPVTAILCLSDVMARGVVEGAQSLGLRVPDDVSVVGFDDSPVARRMHPTLTTVRQNTAAKGDAAASALIDAIAQARDGSAPTDEHYVLTTEMVIRESTGQVRPSGH</sequence>
<dbReference type="PROSITE" id="PS50932">
    <property type="entry name" value="HTH_LACI_2"/>
    <property type="match status" value="1"/>
</dbReference>
<dbReference type="CDD" id="cd06279">
    <property type="entry name" value="PBP1_LacI-like"/>
    <property type="match status" value="1"/>
</dbReference>
<evidence type="ECO:0000313" key="6">
    <source>
        <dbReference type="Proteomes" id="UP000298433"/>
    </source>
</evidence>
<dbReference type="CDD" id="cd01392">
    <property type="entry name" value="HTH_LacI"/>
    <property type="match status" value="1"/>
</dbReference>
<evidence type="ECO:0000256" key="1">
    <source>
        <dbReference type="ARBA" id="ARBA00023015"/>
    </source>
</evidence>
<keyword evidence="2" id="KW-0238">DNA-binding</keyword>
<dbReference type="GO" id="GO:0000976">
    <property type="term" value="F:transcription cis-regulatory region binding"/>
    <property type="evidence" value="ECO:0007669"/>
    <property type="project" value="TreeGrafter"/>
</dbReference>